<protein>
    <submittedName>
        <fullName evidence="3">Uncharacterized protein</fullName>
    </submittedName>
</protein>
<reference evidence="3" key="1">
    <citation type="submission" date="2021-01" db="EMBL/GenBank/DDBJ databases">
        <title>Whole genome shotgun sequence of Sphaerisporangium rufum NBRC 109079.</title>
        <authorList>
            <person name="Komaki H."/>
            <person name="Tamura T."/>
        </authorList>
    </citation>
    <scope>NUCLEOTIDE SEQUENCE</scope>
    <source>
        <strain evidence="3">NBRC 109079</strain>
    </source>
</reference>
<evidence type="ECO:0000313" key="4">
    <source>
        <dbReference type="Proteomes" id="UP000655287"/>
    </source>
</evidence>
<evidence type="ECO:0000256" key="1">
    <source>
        <dbReference type="SAM" id="MobiDB-lite"/>
    </source>
</evidence>
<feature type="region of interest" description="Disordered" evidence="1">
    <location>
        <begin position="90"/>
        <end position="111"/>
    </location>
</feature>
<keyword evidence="2" id="KW-0812">Transmembrane</keyword>
<feature type="region of interest" description="Disordered" evidence="1">
    <location>
        <begin position="1"/>
        <end position="59"/>
    </location>
</feature>
<feature type="transmembrane region" description="Helical" evidence="2">
    <location>
        <begin position="66"/>
        <end position="88"/>
    </location>
</feature>
<proteinExistence type="predicted"/>
<dbReference type="AlphaFoldDB" id="A0A919R0Q8"/>
<dbReference type="EMBL" id="BOOU01000036">
    <property type="protein sequence ID" value="GII77524.1"/>
    <property type="molecule type" value="Genomic_DNA"/>
</dbReference>
<gene>
    <name evidence="3" type="ORF">Sru01_25060</name>
</gene>
<keyword evidence="4" id="KW-1185">Reference proteome</keyword>
<keyword evidence="2" id="KW-1133">Transmembrane helix</keyword>
<evidence type="ECO:0000256" key="2">
    <source>
        <dbReference type="SAM" id="Phobius"/>
    </source>
</evidence>
<keyword evidence="2" id="KW-0472">Membrane</keyword>
<organism evidence="3 4">
    <name type="scientific">Sphaerisporangium rufum</name>
    <dbReference type="NCBI Taxonomy" id="1381558"/>
    <lineage>
        <taxon>Bacteria</taxon>
        <taxon>Bacillati</taxon>
        <taxon>Actinomycetota</taxon>
        <taxon>Actinomycetes</taxon>
        <taxon>Streptosporangiales</taxon>
        <taxon>Streptosporangiaceae</taxon>
        <taxon>Sphaerisporangium</taxon>
    </lineage>
</organism>
<comment type="caution">
    <text evidence="3">The sequence shown here is derived from an EMBL/GenBank/DDBJ whole genome shotgun (WGS) entry which is preliminary data.</text>
</comment>
<sequence length="111" mass="11690">MLWNGPCPAVMERQTTPADLGQGPGRPRTGPIRRPGREGSGSRVTIIGGGDPECRPRVGRGSMNDVLSALIPPVVVTAVVVFAIVKLVRSEAASRRQEARSSEKSAETASD</sequence>
<accession>A0A919R0Q8</accession>
<name>A0A919R0Q8_9ACTN</name>
<dbReference type="Proteomes" id="UP000655287">
    <property type="component" value="Unassembled WGS sequence"/>
</dbReference>
<evidence type="ECO:0000313" key="3">
    <source>
        <dbReference type="EMBL" id="GII77524.1"/>
    </source>
</evidence>